<evidence type="ECO:0000256" key="9">
    <source>
        <dbReference type="RuleBase" id="RU367056"/>
    </source>
</evidence>
<evidence type="ECO:0000256" key="8">
    <source>
        <dbReference type="ARBA" id="ARBA00023136"/>
    </source>
</evidence>
<dbReference type="PANTHER" id="PTHR15642">
    <property type="entry name" value="CYTOCHROME C OXIDASE ASSEMBLY FACTOR 3, MITOCHONDRIAL"/>
    <property type="match status" value="1"/>
</dbReference>
<dbReference type="InParanoid" id="A0A1X2HIW1"/>
<keyword evidence="8 9" id="KW-0472">Membrane</keyword>
<keyword evidence="6 9" id="KW-1133">Transmembrane helix</keyword>
<evidence type="ECO:0000256" key="3">
    <source>
        <dbReference type="ARBA" id="ARBA00007035"/>
    </source>
</evidence>
<evidence type="ECO:0000313" key="12">
    <source>
        <dbReference type="Proteomes" id="UP000242180"/>
    </source>
</evidence>
<evidence type="ECO:0000256" key="1">
    <source>
        <dbReference type="ARBA" id="ARBA00003064"/>
    </source>
</evidence>
<gene>
    <name evidence="11" type="ORF">BCR43DRAFT_435698</name>
</gene>
<evidence type="ECO:0000256" key="2">
    <source>
        <dbReference type="ARBA" id="ARBA00004304"/>
    </source>
</evidence>
<dbReference type="Pfam" id="PF09813">
    <property type="entry name" value="Coa3_cc"/>
    <property type="match status" value="1"/>
</dbReference>
<sequence>MTTREKLYTTSKGYGFSPALQRTRQPFRMRNMFTLLGLLAFTGGVYTYSFMAVKQDDFSDVPLPSTLPGVHDVTKEEREKQQ</sequence>
<evidence type="ECO:0000256" key="6">
    <source>
        <dbReference type="ARBA" id="ARBA00022989"/>
    </source>
</evidence>
<comment type="subcellular location">
    <subcellularLocation>
        <location evidence="2">Mitochondrion membrane</location>
        <topology evidence="2">Single-pass membrane protein</topology>
    </subcellularLocation>
</comment>
<dbReference type="InterPro" id="IPR018628">
    <property type="entry name" value="Coa3_CC"/>
</dbReference>
<proteinExistence type="inferred from homology"/>
<dbReference type="InterPro" id="IPR041752">
    <property type="entry name" value="Coa3"/>
</dbReference>
<reference evidence="11 12" key="1">
    <citation type="submission" date="2016-07" db="EMBL/GenBank/DDBJ databases">
        <title>Pervasive Adenine N6-methylation of Active Genes in Fungi.</title>
        <authorList>
            <consortium name="DOE Joint Genome Institute"/>
            <person name="Mondo S.J."/>
            <person name="Dannebaum R.O."/>
            <person name="Kuo R.C."/>
            <person name="Labutti K."/>
            <person name="Haridas S."/>
            <person name="Kuo A."/>
            <person name="Salamov A."/>
            <person name="Ahrendt S.R."/>
            <person name="Lipzen A."/>
            <person name="Sullivan W."/>
            <person name="Andreopoulos W.B."/>
            <person name="Clum A."/>
            <person name="Lindquist E."/>
            <person name="Daum C."/>
            <person name="Ramamoorthy G.K."/>
            <person name="Gryganskyi A."/>
            <person name="Culley D."/>
            <person name="Magnuson J.K."/>
            <person name="James T.Y."/>
            <person name="O'Malley M.A."/>
            <person name="Stajich J.E."/>
            <person name="Spatafora J.W."/>
            <person name="Visel A."/>
            <person name="Grigoriev I.V."/>
        </authorList>
    </citation>
    <scope>NUCLEOTIDE SEQUENCE [LARGE SCALE GENOMIC DNA]</scope>
    <source>
        <strain evidence="11 12">NRRL 2496</strain>
    </source>
</reference>
<evidence type="ECO:0000256" key="7">
    <source>
        <dbReference type="ARBA" id="ARBA00023128"/>
    </source>
</evidence>
<keyword evidence="9" id="KW-0999">Mitochondrion inner membrane</keyword>
<dbReference type="GO" id="GO:0005743">
    <property type="term" value="C:mitochondrial inner membrane"/>
    <property type="evidence" value="ECO:0007669"/>
    <property type="project" value="UniProtKB-UniRule"/>
</dbReference>
<dbReference type="Proteomes" id="UP000242180">
    <property type="component" value="Unassembled WGS sequence"/>
</dbReference>
<evidence type="ECO:0000313" key="11">
    <source>
        <dbReference type="EMBL" id="ORY98952.1"/>
    </source>
</evidence>
<keyword evidence="12" id="KW-1185">Reference proteome</keyword>
<accession>A0A1X2HIW1</accession>
<comment type="caution">
    <text evidence="11">The sequence shown here is derived from an EMBL/GenBank/DDBJ whole genome shotgun (WGS) entry which is preliminary data.</text>
</comment>
<dbReference type="STRING" id="13706.A0A1X2HIW1"/>
<dbReference type="GO" id="GO:0033617">
    <property type="term" value="P:mitochondrial respiratory chain complex IV assembly"/>
    <property type="evidence" value="ECO:0007669"/>
    <property type="project" value="UniProtKB-UniRule"/>
</dbReference>
<feature type="transmembrane region" description="Helical" evidence="9">
    <location>
        <begin position="32"/>
        <end position="53"/>
    </location>
</feature>
<dbReference type="OrthoDB" id="10018333at2759"/>
<organism evidence="11 12">
    <name type="scientific">Syncephalastrum racemosum</name>
    <name type="common">Filamentous fungus</name>
    <dbReference type="NCBI Taxonomy" id="13706"/>
    <lineage>
        <taxon>Eukaryota</taxon>
        <taxon>Fungi</taxon>
        <taxon>Fungi incertae sedis</taxon>
        <taxon>Mucoromycota</taxon>
        <taxon>Mucoromycotina</taxon>
        <taxon>Mucoromycetes</taxon>
        <taxon>Mucorales</taxon>
        <taxon>Syncephalastraceae</taxon>
        <taxon>Syncephalastrum</taxon>
    </lineage>
</organism>
<comment type="function">
    <text evidence="1 9">Required for assembly of cytochrome c oxidase (complex IV).</text>
</comment>
<evidence type="ECO:0000259" key="10">
    <source>
        <dbReference type="Pfam" id="PF09813"/>
    </source>
</evidence>
<evidence type="ECO:0000256" key="4">
    <source>
        <dbReference type="ARBA" id="ARBA00011351"/>
    </source>
</evidence>
<evidence type="ECO:0000256" key="5">
    <source>
        <dbReference type="ARBA" id="ARBA00022692"/>
    </source>
</evidence>
<dbReference type="PANTHER" id="PTHR15642:SF3">
    <property type="entry name" value="CYTOCHROME C OXIDASE ASSEMBLY FACTOR 3 HOMOLOG, MITOCHONDRIAL"/>
    <property type="match status" value="1"/>
</dbReference>
<feature type="domain" description="Cytochrome c oxidase assembly factor 3 mitochondrial coiled-coil" evidence="10">
    <location>
        <begin position="19"/>
        <end position="60"/>
    </location>
</feature>
<dbReference type="EMBL" id="MCGN01000003">
    <property type="protein sequence ID" value="ORY98952.1"/>
    <property type="molecule type" value="Genomic_DNA"/>
</dbReference>
<dbReference type="OMA" id="HQPTREK"/>
<comment type="subunit">
    <text evidence="4 9">Component of 250-400 kDa complexes called cytochrome oxidase assembly intermediates or COA complexes.</text>
</comment>
<comment type="similarity">
    <text evidence="3 9">Belongs to the COA3 family.</text>
</comment>
<dbReference type="AlphaFoldDB" id="A0A1X2HIW1"/>
<name>A0A1X2HIW1_SYNRA</name>
<keyword evidence="7 9" id="KW-0496">Mitochondrion</keyword>
<keyword evidence="5 9" id="KW-0812">Transmembrane</keyword>
<protein>
    <recommendedName>
        <fullName evidence="9">Cytochrome c oxidase assembly factor 3</fullName>
    </recommendedName>
</protein>